<dbReference type="GO" id="GO:0004521">
    <property type="term" value="F:RNA endonuclease activity"/>
    <property type="evidence" value="ECO:0007669"/>
    <property type="project" value="InterPro"/>
</dbReference>
<feature type="compositionally biased region" description="Gly residues" evidence="11">
    <location>
        <begin position="58"/>
        <end position="68"/>
    </location>
</feature>
<name>A0A388L8D5_CHABU</name>
<proteinExistence type="inferred from homology"/>
<feature type="domain" description="EndoU" evidence="12">
    <location>
        <begin position="262"/>
        <end position="530"/>
    </location>
</feature>
<evidence type="ECO:0000256" key="2">
    <source>
        <dbReference type="ARBA" id="ARBA00010168"/>
    </source>
</evidence>
<reference evidence="13 14" key="1">
    <citation type="journal article" date="2018" name="Cell">
        <title>The Chara Genome: Secondary Complexity and Implications for Plant Terrestrialization.</title>
        <authorList>
            <person name="Nishiyama T."/>
            <person name="Sakayama H."/>
            <person name="Vries J.D."/>
            <person name="Buschmann H."/>
            <person name="Saint-Marcoux D."/>
            <person name="Ullrich K.K."/>
            <person name="Haas F.B."/>
            <person name="Vanderstraeten L."/>
            <person name="Becker D."/>
            <person name="Lang D."/>
            <person name="Vosolsobe S."/>
            <person name="Rombauts S."/>
            <person name="Wilhelmsson P.K.I."/>
            <person name="Janitza P."/>
            <person name="Kern R."/>
            <person name="Heyl A."/>
            <person name="Rumpler F."/>
            <person name="Villalobos L.I.A.C."/>
            <person name="Clay J.M."/>
            <person name="Skokan R."/>
            <person name="Toyoda A."/>
            <person name="Suzuki Y."/>
            <person name="Kagoshima H."/>
            <person name="Schijlen E."/>
            <person name="Tajeshwar N."/>
            <person name="Catarino B."/>
            <person name="Hetherington A.J."/>
            <person name="Saltykova A."/>
            <person name="Bonnot C."/>
            <person name="Breuninger H."/>
            <person name="Symeonidi A."/>
            <person name="Radhakrishnan G.V."/>
            <person name="Van Nieuwerburgh F."/>
            <person name="Deforce D."/>
            <person name="Chang C."/>
            <person name="Karol K.G."/>
            <person name="Hedrich R."/>
            <person name="Ulvskov P."/>
            <person name="Glockner G."/>
            <person name="Delwiche C.F."/>
            <person name="Petrasek J."/>
            <person name="Van de Peer Y."/>
            <person name="Friml J."/>
            <person name="Beilby M."/>
            <person name="Dolan L."/>
            <person name="Kohara Y."/>
            <person name="Sugano S."/>
            <person name="Fujiyama A."/>
            <person name="Delaux P.-M."/>
            <person name="Quint M."/>
            <person name="TheiBen G."/>
            <person name="Hagemann M."/>
            <person name="Harholt J."/>
            <person name="Dunand C."/>
            <person name="Zachgo S."/>
            <person name="Langdale J."/>
            <person name="Maumus F."/>
            <person name="Straeten D.V.D."/>
            <person name="Gould S.B."/>
            <person name="Rensing S.A."/>
        </authorList>
    </citation>
    <scope>NUCLEOTIDE SEQUENCE [LARGE SCALE GENOMIC DNA]</scope>
    <source>
        <strain evidence="13 14">S276</strain>
    </source>
</reference>
<dbReference type="Pfam" id="PF09412">
    <property type="entry name" value="XendoU"/>
    <property type="match status" value="1"/>
</dbReference>
<evidence type="ECO:0000256" key="3">
    <source>
        <dbReference type="ARBA" id="ARBA00011245"/>
    </source>
</evidence>
<keyword evidence="14" id="KW-1185">Reference proteome</keyword>
<feature type="compositionally biased region" description="Low complexity" evidence="11">
    <location>
        <begin position="19"/>
        <end position="28"/>
    </location>
</feature>
<dbReference type="OrthoDB" id="430326at2759"/>
<comment type="similarity">
    <text evidence="2">Belongs to the ENDOU family.</text>
</comment>
<dbReference type="InterPro" id="IPR039787">
    <property type="entry name" value="ENDOU"/>
</dbReference>
<evidence type="ECO:0000256" key="7">
    <source>
        <dbReference type="ARBA" id="ARBA00022801"/>
    </source>
</evidence>
<evidence type="ECO:0000256" key="10">
    <source>
        <dbReference type="ARBA" id="ARBA00023239"/>
    </source>
</evidence>
<evidence type="ECO:0000256" key="4">
    <source>
        <dbReference type="ARBA" id="ARBA00022722"/>
    </source>
</evidence>
<dbReference type="SUPFAM" id="SSF142877">
    <property type="entry name" value="EndoU-like"/>
    <property type="match status" value="1"/>
</dbReference>
<keyword evidence="4" id="KW-0540">Nuclease</keyword>
<evidence type="ECO:0000256" key="11">
    <source>
        <dbReference type="SAM" id="MobiDB-lite"/>
    </source>
</evidence>
<keyword evidence="10" id="KW-0456">Lyase</keyword>
<evidence type="ECO:0000313" key="13">
    <source>
        <dbReference type="EMBL" id="GBG78557.1"/>
    </source>
</evidence>
<keyword evidence="5" id="KW-0479">Metal-binding</keyword>
<protein>
    <recommendedName>
        <fullName evidence="12">EndoU domain-containing protein</fullName>
    </recommendedName>
</protein>
<dbReference type="PROSITE" id="PS51959">
    <property type="entry name" value="ENDOU"/>
    <property type="match status" value="1"/>
</dbReference>
<evidence type="ECO:0000313" key="14">
    <source>
        <dbReference type="Proteomes" id="UP000265515"/>
    </source>
</evidence>
<dbReference type="GO" id="GO:0016829">
    <property type="term" value="F:lyase activity"/>
    <property type="evidence" value="ECO:0007669"/>
    <property type="project" value="UniProtKB-KW"/>
</dbReference>
<feature type="compositionally biased region" description="Basic and acidic residues" evidence="11">
    <location>
        <begin position="109"/>
        <end position="157"/>
    </location>
</feature>
<accession>A0A388L8D5</accession>
<keyword evidence="7" id="KW-0378">Hydrolase</keyword>
<evidence type="ECO:0000256" key="6">
    <source>
        <dbReference type="ARBA" id="ARBA00022759"/>
    </source>
</evidence>
<dbReference type="CDD" id="cd21159">
    <property type="entry name" value="XendoU"/>
    <property type="match status" value="1"/>
</dbReference>
<dbReference type="InterPro" id="IPR037227">
    <property type="entry name" value="EndoU-like"/>
</dbReference>
<evidence type="ECO:0000259" key="12">
    <source>
        <dbReference type="PROSITE" id="PS51959"/>
    </source>
</evidence>
<sequence length="530" mass="58031">MAWNYKASDSSHGDNGDWPSLSVSHSPHSPVPRKVSASKTEDVDDRHRERHHSPVGEGKVGGRWSGGGRRTHAQGEEAHSGQPSPSASNNAWGKPLTSVAAHATVGSDDGGRPSQGRDHPDGYRQGRDHPEGRCHGSKESPRSPSEQHHSSPRHEEVVSSPPHSAWSKPLPPKGVQNGKGEQVKVHDAHSPGKAAAGGGGGGGGGSWAAIAGKGSTEAEGKPVGRPSSGRGGRCAGAPSPREMVRALYAKVTPAQMEPTREELNDISLAAARLWELDVNRLVPDKDYQIECGQGKTSYNKRDMAKDSLFQYVDPQVFQRPTYKTFMALLDNYNPDVLSPESVTAAEIRENAFFLTAALESPCLKYVHRWLVEQRLAPSRPEDFKSFLGDLWFTVYNRGGGRGSSSAFEHVFVGEVSGDVVKGFHNWIQFYILEKNKMVDYMGFILPRRRGEQLPDRFDQVMQIQFEWGDDLKEFSTLFIGVSPEFELALYTMCFLSGMAEVQVDMGGYDLKVISHRMPNGKLAACYADVL</sequence>
<evidence type="ECO:0000256" key="9">
    <source>
        <dbReference type="ARBA" id="ARBA00023211"/>
    </source>
</evidence>
<comment type="cofactor">
    <cofactor evidence="1">
        <name>Mn(2+)</name>
        <dbReference type="ChEBI" id="CHEBI:29035"/>
    </cofactor>
</comment>
<dbReference type="PANTHER" id="PTHR12439:SF11">
    <property type="entry name" value="URIDYLATE-SPECIFIC ENDORIBONUCLEASE"/>
    <property type="match status" value="1"/>
</dbReference>
<dbReference type="Gramene" id="GBG78557">
    <property type="protein sequence ID" value="GBG78557"/>
    <property type="gene ID" value="CBR_g27781"/>
</dbReference>
<evidence type="ECO:0000256" key="8">
    <source>
        <dbReference type="ARBA" id="ARBA00022884"/>
    </source>
</evidence>
<dbReference type="PANTHER" id="PTHR12439">
    <property type="entry name" value="PLACENTAL PROTEIN 11-RELATED"/>
    <property type="match status" value="1"/>
</dbReference>
<evidence type="ECO:0000256" key="1">
    <source>
        <dbReference type="ARBA" id="ARBA00001936"/>
    </source>
</evidence>
<gene>
    <name evidence="13" type="ORF">CBR_g27781</name>
</gene>
<organism evidence="13 14">
    <name type="scientific">Chara braunii</name>
    <name type="common">Braun's stonewort</name>
    <dbReference type="NCBI Taxonomy" id="69332"/>
    <lineage>
        <taxon>Eukaryota</taxon>
        <taxon>Viridiplantae</taxon>
        <taxon>Streptophyta</taxon>
        <taxon>Charophyceae</taxon>
        <taxon>Charales</taxon>
        <taxon>Characeae</taxon>
        <taxon>Chara</taxon>
    </lineage>
</organism>
<keyword evidence="6" id="KW-0255">Endonuclease</keyword>
<comment type="subunit">
    <text evidence="3">Monomer.</text>
</comment>
<dbReference type="GO" id="GO:0046872">
    <property type="term" value="F:metal ion binding"/>
    <property type="evidence" value="ECO:0007669"/>
    <property type="project" value="UniProtKB-KW"/>
</dbReference>
<comment type="caution">
    <text evidence="13">The sequence shown here is derived from an EMBL/GenBank/DDBJ whole genome shotgun (WGS) entry which is preliminary data.</text>
</comment>
<feature type="compositionally biased region" description="Gly residues" evidence="11">
    <location>
        <begin position="195"/>
        <end position="206"/>
    </location>
</feature>
<dbReference type="EMBL" id="BFEA01000298">
    <property type="protein sequence ID" value="GBG78557.1"/>
    <property type="molecule type" value="Genomic_DNA"/>
</dbReference>
<feature type="compositionally biased region" description="Basic and acidic residues" evidence="11">
    <location>
        <begin position="181"/>
        <end position="190"/>
    </location>
</feature>
<keyword evidence="9" id="KW-0464">Manganese</keyword>
<feature type="region of interest" description="Disordered" evidence="11">
    <location>
        <begin position="1"/>
        <end position="238"/>
    </location>
</feature>
<keyword evidence="8" id="KW-0694">RNA-binding</keyword>
<dbReference type="Proteomes" id="UP000265515">
    <property type="component" value="Unassembled WGS sequence"/>
</dbReference>
<evidence type="ECO:0000256" key="5">
    <source>
        <dbReference type="ARBA" id="ARBA00022723"/>
    </source>
</evidence>
<dbReference type="GO" id="GO:0016787">
    <property type="term" value="F:hydrolase activity"/>
    <property type="evidence" value="ECO:0007669"/>
    <property type="project" value="UniProtKB-KW"/>
</dbReference>
<dbReference type="InterPro" id="IPR018998">
    <property type="entry name" value="EndoU_C"/>
</dbReference>
<dbReference type="AlphaFoldDB" id="A0A388L8D5"/>
<dbReference type="GO" id="GO:0003723">
    <property type="term" value="F:RNA binding"/>
    <property type="evidence" value="ECO:0007669"/>
    <property type="project" value="UniProtKB-KW"/>
</dbReference>
<feature type="compositionally biased region" description="Polar residues" evidence="11">
    <location>
        <begin position="81"/>
        <end position="91"/>
    </location>
</feature>